<evidence type="ECO:0000256" key="2">
    <source>
        <dbReference type="ARBA" id="ARBA00012438"/>
    </source>
</evidence>
<dbReference type="Pfam" id="PF02518">
    <property type="entry name" value="HATPase_c"/>
    <property type="match status" value="1"/>
</dbReference>
<comment type="caution">
    <text evidence="8">The sequence shown here is derived from an EMBL/GenBank/DDBJ whole genome shotgun (WGS) entry which is preliminary data.</text>
</comment>
<evidence type="ECO:0000313" key="8">
    <source>
        <dbReference type="EMBL" id="MBE0464663.1"/>
    </source>
</evidence>
<feature type="domain" description="Histidine kinase" evidence="7">
    <location>
        <begin position="212"/>
        <end position="425"/>
    </location>
</feature>
<organism evidence="8 9">
    <name type="scientific">Halomonas colorata</name>
    <dbReference type="NCBI Taxonomy" id="2742615"/>
    <lineage>
        <taxon>Bacteria</taxon>
        <taxon>Pseudomonadati</taxon>
        <taxon>Pseudomonadota</taxon>
        <taxon>Gammaproteobacteria</taxon>
        <taxon>Oceanospirillales</taxon>
        <taxon>Halomonadaceae</taxon>
        <taxon>Halomonas</taxon>
    </lineage>
</organism>
<comment type="catalytic activity">
    <reaction evidence="1">
        <text>ATP + protein L-histidine = ADP + protein N-phospho-L-histidine.</text>
        <dbReference type="EC" id="2.7.13.3"/>
    </reaction>
</comment>
<accession>A0ABR9G180</accession>
<evidence type="ECO:0000256" key="1">
    <source>
        <dbReference type="ARBA" id="ARBA00000085"/>
    </source>
</evidence>
<sequence>MKAHQPSNECVALRVCIRLVIVGQSQATLLSWFKQELNLLYQEPAILSYKEQALNLNSGSKLHQQSQALEFALDRIVEGRRFIFDAMHSLPLPIFILNKEGGVLLANKKALKLHGKNNSCSIEHIEDLPKALTFEESQTFASLWPPTTIFGMRDKHIRTGGVCTDEQGSTYRLEMSRLATSVSSIGEGWLLWLVDLTSEVEAEAQRASMLRFLSHDMKAPQTRALALIDAQREPELALPQKVFYQTIEKDLSVGVGMINDFIDLTRMKTLNFEKSFILLEDIVIEVLDQIFPLSQTKGVKIISTCNDEEGAPVMGDKGYLSRAIFNLIENAVKYSYHEGEILVHIFVNNKWVYLNVLDKGVGVESKDVDVIFEDYRRSGEYNMAQGHGLGLALVKAVAEIHGGNVSCKSELGLGSHFIFKIPRLED</sequence>
<dbReference type="SUPFAM" id="SSF55874">
    <property type="entry name" value="ATPase domain of HSP90 chaperone/DNA topoisomerase II/histidine kinase"/>
    <property type="match status" value="1"/>
</dbReference>
<evidence type="ECO:0000256" key="5">
    <source>
        <dbReference type="ARBA" id="ARBA00022777"/>
    </source>
</evidence>
<dbReference type="CDD" id="cd00075">
    <property type="entry name" value="HATPase"/>
    <property type="match status" value="1"/>
</dbReference>
<reference evidence="8 9" key="1">
    <citation type="submission" date="2020-07" db="EMBL/GenBank/DDBJ databases">
        <title>Halophilic bacteria isolated from french cheeses.</title>
        <authorList>
            <person name="Kothe C.I."/>
            <person name="Farah-Kraiem B."/>
            <person name="Renault P."/>
            <person name="Dridi B."/>
        </authorList>
    </citation>
    <scope>NUCLEOTIDE SEQUENCE [LARGE SCALE GENOMIC DNA]</scope>
    <source>
        <strain evidence="8 9">FME20</strain>
    </source>
</reference>
<dbReference type="RefSeq" id="WP_192539138.1">
    <property type="nucleotide sequence ID" value="NZ_RRZB01000042.1"/>
</dbReference>
<dbReference type="InterPro" id="IPR036097">
    <property type="entry name" value="HisK_dim/P_sf"/>
</dbReference>
<dbReference type="EC" id="2.7.13.3" evidence="2"/>
<dbReference type="InterPro" id="IPR036890">
    <property type="entry name" value="HATPase_C_sf"/>
</dbReference>
<dbReference type="InterPro" id="IPR003594">
    <property type="entry name" value="HATPase_dom"/>
</dbReference>
<evidence type="ECO:0000256" key="4">
    <source>
        <dbReference type="ARBA" id="ARBA00022679"/>
    </source>
</evidence>
<dbReference type="Proteomes" id="UP001645038">
    <property type="component" value="Unassembled WGS sequence"/>
</dbReference>
<keyword evidence="3" id="KW-0597">Phosphoprotein</keyword>
<evidence type="ECO:0000259" key="7">
    <source>
        <dbReference type="PROSITE" id="PS50109"/>
    </source>
</evidence>
<dbReference type="PROSITE" id="PS50109">
    <property type="entry name" value="HIS_KIN"/>
    <property type="match status" value="1"/>
</dbReference>
<dbReference type="Gene3D" id="3.30.565.10">
    <property type="entry name" value="Histidine kinase-like ATPase, C-terminal domain"/>
    <property type="match status" value="1"/>
</dbReference>
<dbReference type="PANTHER" id="PTHR45453:SF1">
    <property type="entry name" value="PHOSPHATE REGULON SENSOR PROTEIN PHOR"/>
    <property type="match status" value="1"/>
</dbReference>
<dbReference type="InterPro" id="IPR050351">
    <property type="entry name" value="BphY/WalK/GraS-like"/>
</dbReference>
<name>A0ABR9G180_9GAMM</name>
<keyword evidence="4" id="KW-0808">Transferase</keyword>
<evidence type="ECO:0000256" key="3">
    <source>
        <dbReference type="ARBA" id="ARBA00022553"/>
    </source>
</evidence>
<dbReference type="EMBL" id="RRZB01000042">
    <property type="protein sequence ID" value="MBE0464663.1"/>
    <property type="molecule type" value="Genomic_DNA"/>
</dbReference>
<keyword evidence="5 8" id="KW-0418">Kinase</keyword>
<evidence type="ECO:0000256" key="6">
    <source>
        <dbReference type="ARBA" id="ARBA00023012"/>
    </source>
</evidence>
<protein>
    <recommendedName>
        <fullName evidence="2">histidine kinase</fullName>
        <ecNumber evidence="2">2.7.13.3</ecNumber>
    </recommendedName>
</protein>
<proteinExistence type="predicted"/>
<dbReference type="PRINTS" id="PR00344">
    <property type="entry name" value="BCTRLSENSOR"/>
</dbReference>
<dbReference type="PANTHER" id="PTHR45453">
    <property type="entry name" value="PHOSPHATE REGULON SENSOR PROTEIN PHOR"/>
    <property type="match status" value="1"/>
</dbReference>
<keyword evidence="6" id="KW-0902">Two-component regulatory system</keyword>
<dbReference type="InterPro" id="IPR004358">
    <property type="entry name" value="Sig_transdc_His_kin-like_C"/>
</dbReference>
<evidence type="ECO:0000313" key="9">
    <source>
        <dbReference type="Proteomes" id="UP001645038"/>
    </source>
</evidence>
<dbReference type="InterPro" id="IPR005467">
    <property type="entry name" value="His_kinase_dom"/>
</dbReference>
<gene>
    <name evidence="8" type="ORF">EI547_14560</name>
</gene>
<keyword evidence="9" id="KW-1185">Reference proteome</keyword>
<dbReference type="GO" id="GO:0016301">
    <property type="term" value="F:kinase activity"/>
    <property type="evidence" value="ECO:0007669"/>
    <property type="project" value="UniProtKB-KW"/>
</dbReference>
<dbReference type="SMART" id="SM00387">
    <property type="entry name" value="HATPase_c"/>
    <property type="match status" value="1"/>
</dbReference>
<dbReference type="SUPFAM" id="SSF47384">
    <property type="entry name" value="Homodimeric domain of signal transducing histidine kinase"/>
    <property type="match status" value="1"/>
</dbReference>